<dbReference type="AlphaFoldDB" id="A0A3Q7I2W9"/>
<evidence type="ECO:0000259" key="2">
    <source>
        <dbReference type="Pfam" id="PF07727"/>
    </source>
</evidence>
<feature type="domain" description="Reverse transcriptase Ty1/copia-type" evidence="2">
    <location>
        <begin position="11"/>
        <end position="70"/>
    </location>
</feature>
<feature type="chain" id="PRO_5018658430" description="Reverse transcriptase Ty1/copia-type domain-containing protein" evidence="1">
    <location>
        <begin position="20"/>
        <end position="71"/>
    </location>
</feature>
<reference evidence="3" key="1">
    <citation type="journal article" date="2012" name="Nature">
        <title>The tomato genome sequence provides insights into fleshy fruit evolution.</title>
        <authorList>
            <consortium name="Tomato Genome Consortium"/>
        </authorList>
    </citation>
    <scope>NUCLEOTIDE SEQUENCE [LARGE SCALE GENOMIC DNA]</scope>
    <source>
        <strain evidence="3">cv. Heinz 1706</strain>
    </source>
</reference>
<evidence type="ECO:0000313" key="3">
    <source>
        <dbReference type="EnsemblPlants" id="Solyc09g042717.1.1"/>
    </source>
</evidence>
<dbReference type="InParanoid" id="A0A3Q7I2W9"/>
<dbReference type="EnsemblPlants" id="Solyc09g042717.1.1">
    <property type="protein sequence ID" value="Solyc09g042717.1.1"/>
    <property type="gene ID" value="Solyc09g042717.1"/>
</dbReference>
<proteinExistence type="predicted"/>
<organism evidence="3">
    <name type="scientific">Solanum lycopersicum</name>
    <name type="common">Tomato</name>
    <name type="synonym">Lycopersicon esculentum</name>
    <dbReference type="NCBI Taxonomy" id="4081"/>
    <lineage>
        <taxon>Eukaryota</taxon>
        <taxon>Viridiplantae</taxon>
        <taxon>Streptophyta</taxon>
        <taxon>Embryophyta</taxon>
        <taxon>Tracheophyta</taxon>
        <taxon>Spermatophyta</taxon>
        <taxon>Magnoliopsida</taxon>
        <taxon>eudicotyledons</taxon>
        <taxon>Gunneridae</taxon>
        <taxon>Pentapetalae</taxon>
        <taxon>asterids</taxon>
        <taxon>lamiids</taxon>
        <taxon>Solanales</taxon>
        <taxon>Solanaceae</taxon>
        <taxon>Solanoideae</taxon>
        <taxon>Solaneae</taxon>
        <taxon>Solanum</taxon>
        <taxon>Solanum subgen. Lycopersicon</taxon>
    </lineage>
</organism>
<reference evidence="3" key="2">
    <citation type="submission" date="2019-01" db="UniProtKB">
        <authorList>
            <consortium name="EnsemblPlants"/>
        </authorList>
    </citation>
    <scope>IDENTIFICATION</scope>
    <source>
        <strain evidence="3">cv. Heinz 1706</strain>
    </source>
</reference>
<keyword evidence="1" id="KW-0732">Signal</keyword>
<sequence>MSFLIFLYIHSSFLESVISQLGTEFSILDLVALSFFLGIQVLQQSDGISLSQHKYIQNLLTKAGMKNCKPL</sequence>
<dbReference type="InterPro" id="IPR013103">
    <property type="entry name" value="RVT_2"/>
</dbReference>
<dbReference type="Proteomes" id="UP000004994">
    <property type="component" value="Chromosome 9"/>
</dbReference>
<feature type="signal peptide" evidence="1">
    <location>
        <begin position="1"/>
        <end position="19"/>
    </location>
</feature>
<dbReference type="Pfam" id="PF07727">
    <property type="entry name" value="RVT_2"/>
    <property type="match status" value="1"/>
</dbReference>
<dbReference type="Gramene" id="Solyc09g042717.1.1">
    <property type="protein sequence ID" value="Solyc09g042717.1.1"/>
    <property type="gene ID" value="Solyc09g042717.1"/>
</dbReference>
<evidence type="ECO:0000313" key="4">
    <source>
        <dbReference type="Proteomes" id="UP000004994"/>
    </source>
</evidence>
<protein>
    <recommendedName>
        <fullName evidence="2">Reverse transcriptase Ty1/copia-type domain-containing protein</fullName>
    </recommendedName>
</protein>
<accession>A0A3Q7I2W9</accession>
<keyword evidence="4" id="KW-1185">Reference proteome</keyword>
<name>A0A3Q7I2W9_SOLLC</name>
<evidence type="ECO:0000256" key="1">
    <source>
        <dbReference type="SAM" id="SignalP"/>
    </source>
</evidence>